<dbReference type="AlphaFoldDB" id="A0A4Q7TVA2"/>
<sequence>MGKFIYGVPSTTVDIDDRVLAHLRMVMTTKLRRSEPFMFEFDLPPAEGSGRRSFWVHPAVPIQFHFFGSREPRLNRAWVETLFREASGPTGLRIVPEPEESAPAASASATPSRGLAARARSR</sequence>
<keyword evidence="4" id="KW-1185">Reference proteome</keyword>
<feature type="region of interest" description="Disordered" evidence="1">
    <location>
        <begin position="90"/>
        <end position="122"/>
    </location>
</feature>
<dbReference type="Pfam" id="PF25355">
    <property type="entry name" value="DUF7882"/>
    <property type="match status" value="1"/>
</dbReference>
<name>A0A4Q7TVA2_9MICO</name>
<dbReference type="Proteomes" id="UP000292408">
    <property type="component" value="Unassembled WGS sequence"/>
</dbReference>
<reference evidence="3 4" key="1">
    <citation type="journal article" date="2015" name="Stand. Genomic Sci.">
        <title>Genomic Encyclopedia of Bacterial and Archaeal Type Strains, Phase III: the genomes of soil and plant-associated and newly described type strains.</title>
        <authorList>
            <person name="Whitman W.B."/>
            <person name="Woyke T."/>
            <person name="Klenk H.P."/>
            <person name="Zhou Y."/>
            <person name="Lilburn T.G."/>
            <person name="Beck B.J."/>
            <person name="De Vos P."/>
            <person name="Vandamme P."/>
            <person name="Eisen J.A."/>
            <person name="Garrity G."/>
            <person name="Hugenholtz P."/>
            <person name="Kyrpides N.C."/>
        </authorList>
    </citation>
    <scope>NUCLEOTIDE SEQUENCE [LARGE SCALE GENOMIC DNA]</scope>
    <source>
        <strain evidence="3 4">AC4r</strain>
    </source>
</reference>
<evidence type="ECO:0000259" key="2">
    <source>
        <dbReference type="Pfam" id="PF25355"/>
    </source>
</evidence>
<gene>
    <name evidence="3" type="ORF">EV140_0591</name>
</gene>
<feature type="domain" description="DUF7882" evidence="2">
    <location>
        <begin position="1"/>
        <end position="97"/>
    </location>
</feature>
<organism evidence="3 4">
    <name type="scientific">Microcella alkaliphila</name>
    <dbReference type="NCBI Taxonomy" id="279828"/>
    <lineage>
        <taxon>Bacteria</taxon>
        <taxon>Bacillati</taxon>
        <taxon>Actinomycetota</taxon>
        <taxon>Actinomycetes</taxon>
        <taxon>Micrococcales</taxon>
        <taxon>Microbacteriaceae</taxon>
        <taxon>Microcella</taxon>
    </lineage>
</organism>
<dbReference type="EMBL" id="SGXT01000011">
    <property type="protein sequence ID" value="RZT64347.1"/>
    <property type="molecule type" value="Genomic_DNA"/>
</dbReference>
<dbReference type="InterPro" id="IPR057204">
    <property type="entry name" value="DUF7882"/>
</dbReference>
<proteinExistence type="predicted"/>
<evidence type="ECO:0000313" key="4">
    <source>
        <dbReference type="Proteomes" id="UP000292408"/>
    </source>
</evidence>
<evidence type="ECO:0000256" key="1">
    <source>
        <dbReference type="SAM" id="MobiDB-lite"/>
    </source>
</evidence>
<protein>
    <recommendedName>
        <fullName evidence="2">DUF7882 domain-containing protein</fullName>
    </recommendedName>
</protein>
<comment type="caution">
    <text evidence="3">The sequence shown here is derived from an EMBL/GenBank/DDBJ whole genome shotgun (WGS) entry which is preliminary data.</text>
</comment>
<evidence type="ECO:0000313" key="3">
    <source>
        <dbReference type="EMBL" id="RZT64347.1"/>
    </source>
</evidence>
<accession>A0A4Q7TVA2</accession>